<evidence type="ECO:0000256" key="7">
    <source>
        <dbReference type="ARBA" id="ARBA00022679"/>
    </source>
</evidence>
<organism evidence="12 13">
    <name type="scientific">Streptomyces caniscabiei</name>
    <dbReference type="NCBI Taxonomy" id="2746961"/>
    <lineage>
        <taxon>Bacteria</taxon>
        <taxon>Bacillati</taxon>
        <taxon>Actinomycetota</taxon>
        <taxon>Actinomycetes</taxon>
        <taxon>Kitasatosporales</taxon>
        <taxon>Streptomycetaceae</taxon>
        <taxon>Streptomyces</taxon>
    </lineage>
</organism>
<comment type="pathway">
    <text evidence="3 10">Carbohydrate degradation; pentose phosphate pathway; D-glyceraldehyde 3-phosphate and beta-D-fructose 6-phosphate from D-ribose 5-phosphate and D-xylulose 5-phosphate (non-oxidative stage): step 2/3.</text>
</comment>
<evidence type="ECO:0000313" key="13">
    <source>
        <dbReference type="Proteomes" id="UP001282474"/>
    </source>
</evidence>
<dbReference type="HAMAP" id="MF_00493">
    <property type="entry name" value="Transaldolase_2"/>
    <property type="match status" value="1"/>
</dbReference>
<evidence type="ECO:0000256" key="6">
    <source>
        <dbReference type="ARBA" id="ARBA00022490"/>
    </source>
</evidence>
<evidence type="ECO:0000256" key="11">
    <source>
        <dbReference type="SAM" id="MobiDB-lite"/>
    </source>
</evidence>
<sequence>MGDERRVGEVPGDGSVLRSLAAEGVSVWLAGVGRPELADGSLRAWVTDAYITGVVLSASAMTRELRRRGHHAYLEQLGLLARRRASPEVIVRALSAYDARWACDVLAPVHAAAEGLDGWVCAELDARLADDGPSALEEVRALALAVNRPNLLVTVAATDAGLDVVRACVAEGIGVYVAPLHSVERYGAVLHAGWEGLERAHRAGLAVRGACVAALDVAAVEAAVDRRLGAPDDPREAAGPRGRTALALARAAYDLHERELDSGRWRTLRGAGARPQRLVWSGARWGDDVDPGERAVGVRHVEEIVAWRTTHLLSPRAVAETARRARPRGDSLSGEAPAAHDTLSALRRRGVDLSRLGAELDRLRLRERVRDRAELVDAVRDAPCVRAYL</sequence>
<dbReference type="Gene3D" id="3.20.20.70">
    <property type="entry name" value="Aldolase class I"/>
    <property type="match status" value="1"/>
</dbReference>
<evidence type="ECO:0000256" key="9">
    <source>
        <dbReference type="ARBA" id="ARBA00023270"/>
    </source>
</evidence>
<evidence type="ECO:0000256" key="2">
    <source>
        <dbReference type="ARBA" id="ARBA00004496"/>
    </source>
</evidence>
<dbReference type="PIRSF" id="PIRSF036915">
    <property type="entry name" value="Trnald_Bac_Plnt"/>
    <property type="match status" value="1"/>
</dbReference>
<evidence type="ECO:0000256" key="5">
    <source>
        <dbReference type="ARBA" id="ARBA00013151"/>
    </source>
</evidence>
<dbReference type="EMBL" id="JARAWJ010000029">
    <property type="protein sequence ID" value="MDX3041654.1"/>
    <property type="molecule type" value="Genomic_DNA"/>
</dbReference>
<comment type="similarity">
    <text evidence="4 10">Belongs to the transaldolase family. Type 2 subfamily.</text>
</comment>
<evidence type="ECO:0000256" key="8">
    <source>
        <dbReference type="ARBA" id="ARBA00023126"/>
    </source>
</evidence>
<keyword evidence="8 10" id="KW-0570">Pentose shunt</keyword>
<feature type="region of interest" description="Disordered" evidence="11">
    <location>
        <begin position="318"/>
        <end position="339"/>
    </location>
</feature>
<proteinExistence type="inferred from homology"/>
<accession>A0ABU4MXV7</accession>
<dbReference type="EC" id="2.2.1.2" evidence="5 10"/>
<evidence type="ECO:0000256" key="4">
    <source>
        <dbReference type="ARBA" id="ARBA00008426"/>
    </source>
</evidence>
<evidence type="ECO:0000256" key="1">
    <source>
        <dbReference type="ARBA" id="ARBA00003518"/>
    </source>
</evidence>
<evidence type="ECO:0000313" key="12">
    <source>
        <dbReference type="EMBL" id="MDX3041654.1"/>
    </source>
</evidence>
<evidence type="ECO:0000256" key="10">
    <source>
        <dbReference type="HAMAP-Rule" id="MF_00493"/>
    </source>
</evidence>
<comment type="caution">
    <text evidence="10">Lacks conserved residue(s) required for the propagation of feature annotation.</text>
</comment>
<dbReference type="Proteomes" id="UP001282474">
    <property type="component" value="Unassembled WGS sequence"/>
</dbReference>
<keyword evidence="6 10" id="KW-0963">Cytoplasm</keyword>
<reference evidence="12 13" key="1">
    <citation type="journal article" date="2023" name="Microb. Genom.">
        <title>Mesoterricola silvestris gen. nov., sp. nov., Mesoterricola sediminis sp. nov., Geothrix oryzae sp. nov., Geothrix edaphica sp. nov., Geothrix rubra sp. nov., and Geothrix limicola sp. nov., six novel members of Acidobacteriota isolated from soils.</title>
        <authorList>
            <person name="Weisberg A.J."/>
            <person name="Pearce E."/>
            <person name="Kramer C.G."/>
            <person name="Chang J.H."/>
            <person name="Clarke C.R."/>
        </authorList>
    </citation>
    <scope>NUCLEOTIDE SEQUENCE [LARGE SCALE GENOMIC DNA]</scope>
    <source>
        <strain evidence="12 13">NE20-4-1</strain>
    </source>
</reference>
<dbReference type="Pfam" id="PF00923">
    <property type="entry name" value="TAL_FSA"/>
    <property type="match status" value="1"/>
</dbReference>
<keyword evidence="9 10" id="KW-0704">Schiff base</keyword>
<dbReference type="InterPro" id="IPR004732">
    <property type="entry name" value="Transaldolase_2"/>
</dbReference>
<gene>
    <name evidence="10" type="primary">tal</name>
    <name evidence="12" type="ORF">PV383_31355</name>
</gene>
<dbReference type="InterPro" id="IPR013785">
    <property type="entry name" value="Aldolase_TIM"/>
</dbReference>
<name>A0ABU4MXV7_9ACTN</name>
<comment type="caution">
    <text evidence="12">The sequence shown here is derived from an EMBL/GenBank/DDBJ whole genome shotgun (WGS) entry which is preliminary data.</text>
</comment>
<dbReference type="RefSeq" id="WP_052683037.1">
    <property type="nucleotide sequence ID" value="NZ_JABXWF010000017.1"/>
</dbReference>
<evidence type="ECO:0000256" key="3">
    <source>
        <dbReference type="ARBA" id="ARBA00004857"/>
    </source>
</evidence>
<dbReference type="PANTHER" id="PTHR10683:SF31">
    <property type="entry name" value="TRANSALDOLASE"/>
    <property type="match status" value="1"/>
</dbReference>
<dbReference type="SUPFAM" id="SSF51569">
    <property type="entry name" value="Aldolase"/>
    <property type="match status" value="1"/>
</dbReference>
<comment type="subcellular location">
    <subcellularLocation>
        <location evidence="2 10">Cytoplasm</location>
    </subcellularLocation>
</comment>
<comment type="function">
    <text evidence="1 10">Transaldolase is important for the balance of metabolites in the pentose-phosphate pathway.</text>
</comment>
<protein>
    <recommendedName>
        <fullName evidence="5 10">Transaldolase</fullName>
        <ecNumber evidence="5 10">2.2.1.2</ecNumber>
    </recommendedName>
</protein>
<dbReference type="InterPro" id="IPR001585">
    <property type="entry name" value="TAL/FSA"/>
</dbReference>
<comment type="catalytic activity">
    <reaction evidence="10">
        <text>D-sedoheptulose 7-phosphate + D-glyceraldehyde 3-phosphate = D-erythrose 4-phosphate + beta-D-fructose 6-phosphate</text>
        <dbReference type="Rhea" id="RHEA:17053"/>
        <dbReference type="ChEBI" id="CHEBI:16897"/>
        <dbReference type="ChEBI" id="CHEBI:57483"/>
        <dbReference type="ChEBI" id="CHEBI:57634"/>
        <dbReference type="ChEBI" id="CHEBI:59776"/>
        <dbReference type="EC" id="2.2.1.2"/>
    </reaction>
</comment>
<keyword evidence="7 10" id="KW-0808">Transferase</keyword>
<keyword evidence="13" id="KW-1185">Reference proteome</keyword>
<dbReference type="PANTHER" id="PTHR10683">
    <property type="entry name" value="TRANSALDOLASE"/>
    <property type="match status" value="1"/>
</dbReference>